<accession>A0A1J8QCL1</accession>
<proteinExistence type="predicted"/>
<dbReference type="OrthoDB" id="1274115at2759"/>
<dbReference type="Pfam" id="PF13561">
    <property type="entry name" value="adh_short_C2"/>
    <property type="match status" value="1"/>
</dbReference>
<sequence length="89" mass="9800">MTQSTPRVWLSEFDVGFLSMVMVEDLLRNGEIAVAALCKPSILDDPAAKYPRTVLPLDVTNETQVKSVFEQANDAFGHIGVVYNNVGRC</sequence>
<organism evidence="1 2">
    <name type="scientific">Rhizopogon vesiculosus</name>
    <dbReference type="NCBI Taxonomy" id="180088"/>
    <lineage>
        <taxon>Eukaryota</taxon>
        <taxon>Fungi</taxon>
        <taxon>Dikarya</taxon>
        <taxon>Basidiomycota</taxon>
        <taxon>Agaricomycotina</taxon>
        <taxon>Agaricomycetes</taxon>
        <taxon>Agaricomycetidae</taxon>
        <taxon>Boletales</taxon>
        <taxon>Suillineae</taxon>
        <taxon>Rhizopogonaceae</taxon>
        <taxon>Rhizopogon</taxon>
    </lineage>
</organism>
<evidence type="ECO:0008006" key="3">
    <source>
        <dbReference type="Google" id="ProtNLM"/>
    </source>
</evidence>
<protein>
    <recommendedName>
        <fullName evidence="3">Ketoreductase (KR) domain-containing protein</fullName>
    </recommendedName>
</protein>
<dbReference type="Proteomes" id="UP000183567">
    <property type="component" value="Unassembled WGS sequence"/>
</dbReference>
<keyword evidence="2" id="KW-1185">Reference proteome</keyword>
<gene>
    <name evidence="1" type="ORF">AZE42_06711</name>
</gene>
<dbReference type="AlphaFoldDB" id="A0A1J8QCL1"/>
<evidence type="ECO:0000313" key="1">
    <source>
        <dbReference type="EMBL" id="OJA17699.1"/>
    </source>
</evidence>
<reference evidence="1 2" key="1">
    <citation type="submission" date="2016-03" db="EMBL/GenBank/DDBJ databases">
        <title>Comparative genomics of the ectomycorrhizal sister species Rhizopogon vinicolor and Rhizopogon vesiculosus (Basidiomycota: Boletales) reveals a divergence of the mating type B locus.</title>
        <authorList>
            <person name="Mujic A.B."/>
            <person name="Kuo A."/>
            <person name="Tritt A."/>
            <person name="Lipzen A."/>
            <person name="Chen C."/>
            <person name="Johnson J."/>
            <person name="Sharma A."/>
            <person name="Barry K."/>
            <person name="Grigoriev I.V."/>
            <person name="Spatafora J.W."/>
        </authorList>
    </citation>
    <scope>NUCLEOTIDE SEQUENCE [LARGE SCALE GENOMIC DNA]</scope>
    <source>
        <strain evidence="1 2">AM-OR11-056</strain>
    </source>
</reference>
<comment type="caution">
    <text evidence="1">The sequence shown here is derived from an EMBL/GenBank/DDBJ whole genome shotgun (WGS) entry which is preliminary data.</text>
</comment>
<evidence type="ECO:0000313" key="2">
    <source>
        <dbReference type="Proteomes" id="UP000183567"/>
    </source>
</evidence>
<dbReference type="InterPro" id="IPR002347">
    <property type="entry name" value="SDR_fam"/>
</dbReference>
<name>A0A1J8QCL1_9AGAM</name>
<dbReference type="SUPFAM" id="SSF51735">
    <property type="entry name" value="NAD(P)-binding Rossmann-fold domains"/>
    <property type="match status" value="1"/>
</dbReference>
<dbReference type="Gene3D" id="3.40.50.720">
    <property type="entry name" value="NAD(P)-binding Rossmann-like Domain"/>
    <property type="match status" value="1"/>
</dbReference>
<dbReference type="InterPro" id="IPR036291">
    <property type="entry name" value="NAD(P)-bd_dom_sf"/>
</dbReference>
<dbReference type="EMBL" id="LVVM01001863">
    <property type="protein sequence ID" value="OJA17699.1"/>
    <property type="molecule type" value="Genomic_DNA"/>
</dbReference>